<dbReference type="OrthoDB" id="417125at2759"/>
<keyword evidence="3" id="KW-1185">Reference proteome</keyword>
<dbReference type="SUPFAM" id="SSF53335">
    <property type="entry name" value="S-adenosyl-L-methionine-dependent methyltransferases"/>
    <property type="match status" value="1"/>
</dbReference>
<dbReference type="InParanoid" id="A0A3N4KMH9"/>
<reference evidence="2 3" key="1">
    <citation type="journal article" date="2018" name="Nat. Ecol. Evol.">
        <title>Pezizomycetes genomes reveal the molecular basis of ectomycorrhizal truffle lifestyle.</title>
        <authorList>
            <person name="Murat C."/>
            <person name="Payen T."/>
            <person name="Noel B."/>
            <person name="Kuo A."/>
            <person name="Morin E."/>
            <person name="Chen J."/>
            <person name="Kohler A."/>
            <person name="Krizsan K."/>
            <person name="Balestrini R."/>
            <person name="Da Silva C."/>
            <person name="Montanini B."/>
            <person name="Hainaut M."/>
            <person name="Levati E."/>
            <person name="Barry K.W."/>
            <person name="Belfiori B."/>
            <person name="Cichocki N."/>
            <person name="Clum A."/>
            <person name="Dockter R.B."/>
            <person name="Fauchery L."/>
            <person name="Guy J."/>
            <person name="Iotti M."/>
            <person name="Le Tacon F."/>
            <person name="Lindquist E.A."/>
            <person name="Lipzen A."/>
            <person name="Malagnac F."/>
            <person name="Mello A."/>
            <person name="Molinier V."/>
            <person name="Miyauchi S."/>
            <person name="Poulain J."/>
            <person name="Riccioni C."/>
            <person name="Rubini A."/>
            <person name="Sitrit Y."/>
            <person name="Splivallo R."/>
            <person name="Traeger S."/>
            <person name="Wang M."/>
            <person name="Zifcakova L."/>
            <person name="Wipf D."/>
            <person name="Zambonelli A."/>
            <person name="Paolocci F."/>
            <person name="Nowrousian M."/>
            <person name="Ottonello S."/>
            <person name="Baldrian P."/>
            <person name="Spatafora J.W."/>
            <person name="Henrissat B."/>
            <person name="Nagy L.G."/>
            <person name="Aury J.M."/>
            <person name="Wincker P."/>
            <person name="Grigoriev I.V."/>
            <person name="Bonfante P."/>
            <person name="Martin F.M."/>
        </authorList>
    </citation>
    <scope>NUCLEOTIDE SEQUENCE [LARGE SCALE GENOMIC DNA]</scope>
    <source>
        <strain evidence="2 3">CCBAS932</strain>
    </source>
</reference>
<proteinExistence type="predicted"/>
<dbReference type="AlphaFoldDB" id="A0A3N4KMH9"/>
<evidence type="ECO:0000259" key="1">
    <source>
        <dbReference type="Pfam" id="PF01728"/>
    </source>
</evidence>
<evidence type="ECO:0000313" key="3">
    <source>
        <dbReference type="Proteomes" id="UP000277580"/>
    </source>
</evidence>
<dbReference type="Proteomes" id="UP000277580">
    <property type="component" value="Unassembled WGS sequence"/>
</dbReference>
<dbReference type="Gene3D" id="3.40.50.150">
    <property type="entry name" value="Vaccinia Virus protein VP39"/>
    <property type="match status" value="1"/>
</dbReference>
<dbReference type="STRING" id="1392247.A0A3N4KMH9"/>
<protein>
    <recommendedName>
        <fullName evidence="1">Ribosomal RNA methyltransferase FtsJ domain-containing protein</fullName>
    </recommendedName>
</protein>
<dbReference type="GO" id="GO:0032259">
    <property type="term" value="P:methylation"/>
    <property type="evidence" value="ECO:0007669"/>
    <property type="project" value="InterPro"/>
</dbReference>
<dbReference type="InterPro" id="IPR029063">
    <property type="entry name" value="SAM-dependent_MTases_sf"/>
</dbReference>
<feature type="domain" description="Ribosomal RNA methyltransferase FtsJ" evidence="1">
    <location>
        <begin position="8"/>
        <end position="205"/>
    </location>
</feature>
<sequence length="315" mass="34904">MMIKIAAQINDATHAFSQENCQSVLDLCIAPGGFADYALRQNFRCVVDGTSLPTSQGGHQMLLRTQGRSNVAITYTDITMHTVFLPAGASIPADSPDRDEFSKNSLRPLPKLWSYGLVICDGNRLRGHEHGMLRKWEPLRLTLSQLILGLTHVRPGGSMIVLLHGADHWDTVAMLYQFNKFSDINLFKPKAAHRNRSSFYLVANNIKPELAAPWVDHLKDCWYRATFGGEAGLGEHVDIDADLDVDVVLKEFGEKLIDMGTELWRIQKEALETWDWSGNLTWSNSGGAKEGGFVNKNRLGGGMADLAVRRNAAAV</sequence>
<dbReference type="GO" id="GO:0008168">
    <property type="term" value="F:methyltransferase activity"/>
    <property type="evidence" value="ECO:0007669"/>
    <property type="project" value="InterPro"/>
</dbReference>
<accession>A0A3N4KMH9</accession>
<gene>
    <name evidence="2" type="ORF">P167DRAFT_299595</name>
</gene>
<name>A0A3N4KMH9_9PEZI</name>
<evidence type="ECO:0000313" key="2">
    <source>
        <dbReference type="EMBL" id="RPB09541.1"/>
    </source>
</evidence>
<dbReference type="EMBL" id="ML119151">
    <property type="protein sequence ID" value="RPB09541.1"/>
    <property type="molecule type" value="Genomic_DNA"/>
</dbReference>
<dbReference type="InterPro" id="IPR002877">
    <property type="entry name" value="RNA_MeTrfase_FtsJ_dom"/>
</dbReference>
<organism evidence="2 3">
    <name type="scientific">Morchella conica CCBAS932</name>
    <dbReference type="NCBI Taxonomy" id="1392247"/>
    <lineage>
        <taxon>Eukaryota</taxon>
        <taxon>Fungi</taxon>
        <taxon>Dikarya</taxon>
        <taxon>Ascomycota</taxon>
        <taxon>Pezizomycotina</taxon>
        <taxon>Pezizomycetes</taxon>
        <taxon>Pezizales</taxon>
        <taxon>Morchellaceae</taxon>
        <taxon>Morchella</taxon>
    </lineage>
</organism>
<dbReference type="Pfam" id="PF01728">
    <property type="entry name" value="FtsJ"/>
    <property type="match status" value="1"/>
</dbReference>